<dbReference type="FunFam" id="3.40.50.300:FF:000031">
    <property type="entry name" value="Eukaryotic initiation factor 4A-III"/>
    <property type="match status" value="1"/>
</dbReference>
<dbReference type="InterPro" id="IPR000629">
    <property type="entry name" value="RNA-helicase_DEAD-box_CS"/>
</dbReference>
<dbReference type="PANTHER" id="PTHR47959">
    <property type="entry name" value="ATP-DEPENDENT RNA HELICASE RHLE-RELATED"/>
    <property type="match status" value="1"/>
</dbReference>
<dbReference type="GO" id="GO:0016787">
    <property type="term" value="F:hydrolase activity"/>
    <property type="evidence" value="ECO:0007669"/>
    <property type="project" value="UniProtKB-KW"/>
</dbReference>
<dbReference type="CDD" id="cd18787">
    <property type="entry name" value="SF2_C_DEAD"/>
    <property type="match status" value="1"/>
</dbReference>
<dbReference type="GO" id="GO:0005524">
    <property type="term" value="F:ATP binding"/>
    <property type="evidence" value="ECO:0007669"/>
    <property type="project" value="UniProtKB-KW"/>
</dbReference>
<keyword evidence="12" id="KW-0396">Initiation factor</keyword>
<feature type="domain" description="DEAD-box RNA helicase Q" evidence="11">
    <location>
        <begin position="30"/>
        <end position="58"/>
    </location>
</feature>
<evidence type="ECO:0000256" key="5">
    <source>
        <dbReference type="ARBA" id="ARBA00022840"/>
    </source>
</evidence>
<keyword evidence="4" id="KW-0347">Helicase</keyword>
<evidence type="ECO:0000256" key="6">
    <source>
        <dbReference type="ARBA" id="ARBA00022884"/>
    </source>
</evidence>
<keyword evidence="6" id="KW-0694">RNA-binding</keyword>
<dbReference type="GO" id="GO:0003724">
    <property type="term" value="F:RNA helicase activity"/>
    <property type="evidence" value="ECO:0007669"/>
    <property type="project" value="UniProtKB-EC"/>
</dbReference>
<dbReference type="PROSITE" id="PS51194">
    <property type="entry name" value="HELICASE_CTER"/>
    <property type="match status" value="1"/>
</dbReference>
<organism evidence="12">
    <name type="scientific">Homavirus sp</name>
    <dbReference type="NCBI Taxonomy" id="2487769"/>
    <lineage>
        <taxon>Viruses</taxon>
        <taxon>Varidnaviria</taxon>
        <taxon>Bamfordvirae</taxon>
        <taxon>Nucleocytoviricota</taxon>
        <taxon>Megaviricetes</taxon>
        <taxon>Imitervirales</taxon>
        <taxon>Mimiviridae</taxon>
        <taxon>Klosneuvirinae</taxon>
    </lineage>
</organism>
<evidence type="ECO:0000256" key="2">
    <source>
        <dbReference type="ARBA" id="ARBA00022741"/>
    </source>
</evidence>
<dbReference type="PANTHER" id="PTHR47959:SF1">
    <property type="entry name" value="ATP-DEPENDENT RNA HELICASE DBPA"/>
    <property type="match status" value="1"/>
</dbReference>
<dbReference type="InterPro" id="IPR014014">
    <property type="entry name" value="RNA_helicase_DEAD_Q_motif"/>
</dbReference>
<dbReference type="PROSITE" id="PS51192">
    <property type="entry name" value="HELICASE_ATP_BIND_1"/>
    <property type="match status" value="1"/>
</dbReference>
<dbReference type="SMART" id="SM00490">
    <property type="entry name" value="HELICc"/>
    <property type="match status" value="1"/>
</dbReference>
<evidence type="ECO:0000256" key="4">
    <source>
        <dbReference type="ARBA" id="ARBA00022806"/>
    </source>
</evidence>
<dbReference type="GO" id="GO:0003723">
    <property type="term" value="F:RNA binding"/>
    <property type="evidence" value="ECO:0007669"/>
    <property type="project" value="UniProtKB-KW"/>
</dbReference>
<evidence type="ECO:0000256" key="3">
    <source>
        <dbReference type="ARBA" id="ARBA00022801"/>
    </source>
</evidence>
<keyword evidence="3" id="KW-0378">Hydrolase</keyword>
<keyword evidence="2" id="KW-0547">Nucleotide-binding</keyword>
<dbReference type="EMBL" id="MK072360">
    <property type="protein sequence ID" value="AYV82314.1"/>
    <property type="molecule type" value="Genomic_DNA"/>
</dbReference>
<feature type="domain" description="Helicase ATP-binding" evidence="9">
    <location>
        <begin position="61"/>
        <end position="231"/>
    </location>
</feature>
<dbReference type="PROSITE" id="PS00039">
    <property type="entry name" value="DEAD_ATP_HELICASE"/>
    <property type="match status" value="1"/>
</dbReference>
<evidence type="ECO:0000313" key="12">
    <source>
        <dbReference type="EMBL" id="AYV82314.1"/>
    </source>
</evidence>
<dbReference type="Gene3D" id="3.40.50.300">
    <property type="entry name" value="P-loop containing nucleotide triphosphate hydrolases"/>
    <property type="match status" value="2"/>
</dbReference>
<feature type="domain" description="Helicase C-terminal" evidence="10">
    <location>
        <begin position="242"/>
        <end position="403"/>
    </location>
</feature>
<keyword evidence="5" id="KW-0067">ATP-binding</keyword>
<dbReference type="PROSITE" id="PS51195">
    <property type="entry name" value="Q_MOTIF"/>
    <property type="match status" value="1"/>
</dbReference>
<evidence type="ECO:0000259" key="11">
    <source>
        <dbReference type="PROSITE" id="PS51195"/>
    </source>
</evidence>
<comment type="catalytic activity">
    <reaction evidence="7">
        <text>ATP + H2O = ADP + phosphate + H(+)</text>
        <dbReference type="Rhea" id="RHEA:13065"/>
        <dbReference type="ChEBI" id="CHEBI:15377"/>
        <dbReference type="ChEBI" id="CHEBI:15378"/>
        <dbReference type="ChEBI" id="CHEBI:30616"/>
        <dbReference type="ChEBI" id="CHEBI:43474"/>
        <dbReference type="ChEBI" id="CHEBI:456216"/>
        <dbReference type="EC" id="3.6.4.13"/>
    </reaction>
</comment>
<dbReference type="SMART" id="SM00487">
    <property type="entry name" value="DEXDc"/>
    <property type="match status" value="1"/>
</dbReference>
<evidence type="ECO:0000259" key="9">
    <source>
        <dbReference type="PROSITE" id="PS51192"/>
    </source>
</evidence>
<accession>A0A3G5A738</accession>
<dbReference type="InterPro" id="IPR050079">
    <property type="entry name" value="DEAD_box_RNA_helicase"/>
</dbReference>
<proteinExistence type="predicted"/>
<evidence type="ECO:0000259" key="10">
    <source>
        <dbReference type="PROSITE" id="PS51194"/>
    </source>
</evidence>
<sequence>MNDLNEDKLESTNIKDIKDTKDTKDTDYATSFEDMNLKESLLRGIFGYGFEKPSEIQSKAIIPITNGRDIIAQSQSGTGKTGAFVISALQRTDNDGRGCQAIILVPTRELAIQIKDVCLHLGQYCKIKPVLCVGGSNIQESRRDLDNGPVIVIGTPGRIVDMIQRRYLSVRSVRMLILDEADEMLSPSFASQIRGVVDQLSSTAQICLFSATMTEQVIDIAKQIMHDPKIILIKPEELTLEGIKQFYINVGSERYKLDTFCDIYDRISVSQSIVYVNTKRRADELKDILTYKKFTVSVIHSELSPADRTYIIKQFRSGETRILISTDLLSRGIDVQQVSIVINYDLPNNKECYIHRIGRSGRFGRKGVAINLVTERDFYKIRDLERSYATTIDEMPDHISDMI</sequence>
<gene>
    <name evidence="12" type="ORF">Homavirus29_2</name>
</gene>
<feature type="short sequence motif" description="Q motif" evidence="8">
    <location>
        <begin position="30"/>
        <end position="58"/>
    </location>
</feature>
<dbReference type="Pfam" id="PF00271">
    <property type="entry name" value="Helicase_C"/>
    <property type="match status" value="1"/>
</dbReference>
<dbReference type="Pfam" id="PF00270">
    <property type="entry name" value="DEAD"/>
    <property type="match status" value="1"/>
</dbReference>
<dbReference type="FunFam" id="3.40.50.300:FF:000849">
    <property type="entry name" value="ATP-dependent RNA helicase DBP5"/>
    <property type="match status" value="1"/>
</dbReference>
<name>A0A3G5A738_9VIRU</name>
<evidence type="ECO:0000256" key="7">
    <source>
        <dbReference type="ARBA" id="ARBA00047984"/>
    </source>
</evidence>
<dbReference type="InterPro" id="IPR014001">
    <property type="entry name" value="Helicase_ATP-bd"/>
</dbReference>
<dbReference type="SUPFAM" id="SSF52540">
    <property type="entry name" value="P-loop containing nucleoside triphosphate hydrolases"/>
    <property type="match status" value="1"/>
</dbReference>
<keyword evidence="12" id="KW-0648">Protein biosynthesis</keyword>
<evidence type="ECO:0000256" key="8">
    <source>
        <dbReference type="PROSITE-ProRule" id="PRU00552"/>
    </source>
</evidence>
<reference evidence="12" key="1">
    <citation type="submission" date="2018-10" db="EMBL/GenBank/DDBJ databases">
        <title>Hidden diversity of soil giant viruses.</title>
        <authorList>
            <person name="Schulz F."/>
            <person name="Alteio L."/>
            <person name="Goudeau D."/>
            <person name="Ryan E.M."/>
            <person name="Malmstrom R.R."/>
            <person name="Blanchard J."/>
            <person name="Woyke T."/>
        </authorList>
    </citation>
    <scope>NUCLEOTIDE SEQUENCE</scope>
    <source>
        <strain evidence="12">HOV1</strain>
    </source>
</reference>
<evidence type="ECO:0000256" key="1">
    <source>
        <dbReference type="ARBA" id="ARBA00012552"/>
    </source>
</evidence>
<dbReference type="InterPro" id="IPR011545">
    <property type="entry name" value="DEAD/DEAH_box_helicase_dom"/>
</dbReference>
<dbReference type="InterPro" id="IPR001650">
    <property type="entry name" value="Helicase_C-like"/>
</dbReference>
<dbReference type="EC" id="3.6.4.13" evidence="1"/>
<dbReference type="InterPro" id="IPR027417">
    <property type="entry name" value="P-loop_NTPase"/>
</dbReference>
<protein>
    <recommendedName>
        <fullName evidence="1">RNA helicase</fullName>
        <ecNumber evidence="1">3.6.4.13</ecNumber>
    </recommendedName>
</protein>